<evidence type="ECO:0000313" key="4">
    <source>
        <dbReference type="WBParaSite" id="EgrG_000524100"/>
    </source>
</evidence>
<dbReference type="OrthoDB" id="6222109at2759"/>
<keyword evidence="1" id="KW-0732">Signal</keyword>
<sequence length="153" mass="16651">MRRFYCFLGLLFILVSFTTARQSLYVKNLKFLPPCENNSIDESTGNFKCMVKTGAECFALCQQHGCFEWSFTSFMASTDTQLHPHYRCRIGPTLESGSGLGSAPVAETATVSVNVGSIHRPDPCHVSGGWAKIAAFTPNDGLESSCGGQLRVS</sequence>
<organism evidence="2">
    <name type="scientific">Echinococcus granulosus</name>
    <name type="common">Hydatid tapeworm</name>
    <dbReference type="NCBI Taxonomy" id="6210"/>
    <lineage>
        <taxon>Eukaryota</taxon>
        <taxon>Metazoa</taxon>
        <taxon>Spiralia</taxon>
        <taxon>Lophotrochozoa</taxon>
        <taxon>Platyhelminthes</taxon>
        <taxon>Cestoda</taxon>
        <taxon>Eucestoda</taxon>
        <taxon>Cyclophyllidea</taxon>
        <taxon>Taeniidae</taxon>
        <taxon>Echinococcus</taxon>
        <taxon>Echinococcus granulosus group</taxon>
    </lineage>
</organism>
<reference evidence="4" key="3">
    <citation type="submission" date="2020-10" db="UniProtKB">
        <authorList>
            <consortium name="WormBaseParasite"/>
        </authorList>
    </citation>
    <scope>IDENTIFICATION</scope>
</reference>
<evidence type="ECO:0000313" key="3">
    <source>
        <dbReference type="Proteomes" id="UP000492820"/>
    </source>
</evidence>
<proteinExistence type="predicted"/>
<reference evidence="2" key="2">
    <citation type="submission" date="2014-06" db="EMBL/GenBank/DDBJ databases">
        <authorList>
            <person name="Aslett M."/>
        </authorList>
    </citation>
    <scope>NUCLEOTIDE SEQUENCE</scope>
</reference>
<feature type="signal peptide" evidence="1">
    <location>
        <begin position="1"/>
        <end position="20"/>
    </location>
</feature>
<name>A0A068WQY4_ECHGR</name>
<gene>
    <name evidence="2" type="ORF">EgrG_000524100</name>
</gene>
<dbReference type="WBParaSite" id="EgrG_000524100">
    <property type="protein sequence ID" value="EgrG_000524100"/>
    <property type="gene ID" value="EgrG_000524100"/>
</dbReference>
<dbReference type="AlphaFoldDB" id="A0A068WQY4"/>
<dbReference type="Proteomes" id="UP000492820">
    <property type="component" value="Unassembled WGS sequence"/>
</dbReference>
<accession>A0A068WQY4</accession>
<feature type="chain" id="PRO_5036289523" evidence="1">
    <location>
        <begin position="21"/>
        <end position="153"/>
    </location>
</feature>
<evidence type="ECO:0000256" key="1">
    <source>
        <dbReference type="SAM" id="SignalP"/>
    </source>
</evidence>
<protein>
    <submittedName>
        <fullName evidence="2 4">Expressed protein</fullName>
    </submittedName>
</protein>
<evidence type="ECO:0000313" key="2">
    <source>
        <dbReference type="EMBL" id="CDS20881.1"/>
    </source>
</evidence>
<dbReference type="EMBL" id="LK028582">
    <property type="protein sequence ID" value="CDS20881.1"/>
    <property type="molecule type" value="Genomic_DNA"/>
</dbReference>
<reference evidence="2 3" key="1">
    <citation type="journal article" date="2013" name="Nature">
        <title>The genomes of four tapeworm species reveal adaptations to parasitism.</title>
        <authorList>
            <person name="Tsai I.J."/>
            <person name="Zarowiecki M."/>
            <person name="Holroyd N."/>
            <person name="Garciarrubio A."/>
            <person name="Sanchez-Flores A."/>
            <person name="Brooks K.L."/>
            <person name="Tracey A."/>
            <person name="Bobes R.J."/>
            <person name="Fragoso G."/>
            <person name="Sciutto E."/>
            <person name="Aslett M."/>
            <person name="Beasley H."/>
            <person name="Bennett H.M."/>
            <person name="Cai J."/>
            <person name="Camicia F."/>
            <person name="Clark R."/>
            <person name="Cucher M."/>
            <person name="De Silva N."/>
            <person name="Day T.A."/>
            <person name="Deplazes P."/>
            <person name="Estrada K."/>
            <person name="Fernandez C."/>
            <person name="Holland P.W."/>
            <person name="Hou J."/>
            <person name="Hu S."/>
            <person name="Huckvale T."/>
            <person name="Hung S.S."/>
            <person name="Kamenetzky L."/>
            <person name="Keane J.A."/>
            <person name="Kiss F."/>
            <person name="Koziol U."/>
            <person name="Lambert O."/>
            <person name="Liu K."/>
            <person name="Luo X."/>
            <person name="Luo Y."/>
            <person name="Macchiaroli N."/>
            <person name="Nichol S."/>
            <person name="Paps J."/>
            <person name="Parkinson J."/>
            <person name="Pouchkina-Stantcheva N."/>
            <person name="Riddiford N."/>
            <person name="Rosenzvit M."/>
            <person name="Salinas G."/>
            <person name="Wasmuth J.D."/>
            <person name="Zamanian M."/>
            <person name="Zheng Y."/>
            <person name="Cai X."/>
            <person name="Soberon X."/>
            <person name="Olson P.D."/>
            <person name="Laclette J.P."/>
            <person name="Brehm K."/>
            <person name="Berriman M."/>
            <person name="Garciarrubio A."/>
            <person name="Bobes R.J."/>
            <person name="Fragoso G."/>
            <person name="Sanchez-Flores A."/>
            <person name="Estrada K."/>
            <person name="Cevallos M.A."/>
            <person name="Morett E."/>
            <person name="Gonzalez V."/>
            <person name="Portillo T."/>
            <person name="Ochoa-Leyva A."/>
            <person name="Jose M.V."/>
            <person name="Sciutto E."/>
            <person name="Landa A."/>
            <person name="Jimenez L."/>
            <person name="Valdes V."/>
            <person name="Carrero J.C."/>
            <person name="Larralde C."/>
            <person name="Morales-Montor J."/>
            <person name="Limon-Lason J."/>
            <person name="Soberon X."/>
            <person name="Laclette J.P."/>
        </authorList>
    </citation>
    <scope>NUCLEOTIDE SEQUENCE [LARGE SCALE GENOMIC DNA]</scope>
</reference>